<dbReference type="AlphaFoldDB" id="A0A7C9W6Q7"/>
<accession>A0A7C9W6Q7</accession>
<gene>
    <name evidence="1" type="ORF">G7043_36570</name>
</gene>
<evidence type="ECO:0000313" key="2">
    <source>
        <dbReference type="Proteomes" id="UP000481360"/>
    </source>
</evidence>
<name>A0A7C9W6Q7_9PSEU</name>
<dbReference type="RefSeq" id="WP_166053229.1">
    <property type="nucleotide sequence ID" value="NZ_JAAMPJ010000012.1"/>
</dbReference>
<organism evidence="1 2">
    <name type="scientific">Lentzea alba</name>
    <dbReference type="NCBI Taxonomy" id="2714351"/>
    <lineage>
        <taxon>Bacteria</taxon>
        <taxon>Bacillati</taxon>
        <taxon>Actinomycetota</taxon>
        <taxon>Actinomycetes</taxon>
        <taxon>Pseudonocardiales</taxon>
        <taxon>Pseudonocardiaceae</taxon>
        <taxon>Lentzea</taxon>
    </lineage>
</organism>
<evidence type="ECO:0000313" key="1">
    <source>
        <dbReference type="EMBL" id="NGY64439.1"/>
    </source>
</evidence>
<protein>
    <submittedName>
        <fullName evidence="1">Uncharacterized protein</fullName>
    </submittedName>
</protein>
<dbReference type="EMBL" id="JAAMPJ010000012">
    <property type="protein sequence ID" value="NGY64439.1"/>
    <property type="molecule type" value="Genomic_DNA"/>
</dbReference>
<reference evidence="1 2" key="1">
    <citation type="submission" date="2020-03" db="EMBL/GenBank/DDBJ databases">
        <title>Isolation and identification of active actinomycetes.</title>
        <authorList>
            <person name="Sun X."/>
        </authorList>
    </citation>
    <scope>NUCLEOTIDE SEQUENCE [LARGE SCALE GENOMIC DNA]</scope>
    <source>
        <strain evidence="1 2">NEAU-D13</strain>
    </source>
</reference>
<sequence length="72" mass="7358">MAGSTMSGNTVAAADQWDCTFYLMAQGYSGKIVDIGCADGAQGNQVLCKGSLRIAGVPDAIAEEACRRAALS</sequence>
<keyword evidence="2" id="KW-1185">Reference proteome</keyword>
<dbReference type="Proteomes" id="UP000481360">
    <property type="component" value="Unassembled WGS sequence"/>
</dbReference>
<proteinExistence type="predicted"/>
<comment type="caution">
    <text evidence="1">The sequence shown here is derived from an EMBL/GenBank/DDBJ whole genome shotgun (WGS) entry which is preliminary data.</text>
</comment>